<evidence type="ECO:0000259" key="2">
    <source>
        <dbReference type="Pfam" id="PF22322"/>
    </source>
</evidence>
<organism evidence="3 4">
    <name type="scientific">Spirosoma aureum</name>
    <dbReference type="NCBI Taxonomy" id="2692134"/>
    <lineage>
        <taxon>Bacteria</taxon>
        <taxon>Pseudomonadati</taxon>
        <taxon>Bacteroidota</taxon>
        <taxon>Cytophagia</taxon>
        <taxon>Cytophagales</taxon>
        <taxon>Cytophagaceae</taxon>
        <taxon>Spirosoma</taxon>
    </lineage>
</organism>
<dbReference type="PROSITE" id="PS51257">
    <property type="entry name" value="PROKAR_LIPOPROTEIN"/>
    <property type="match status" value="1"/>
</dbReference>
<proteinExistence type="predicted"/>
<dbReference type="Pfam" id="PF22322">
    <property type="entry name" value="DUF6973"/>
    <property type="match status" value="1"/>
</dbReference>
<evidence type="ECO:0000256" key="1">
    <source>
        <dbReference type="SAM" id="SignalP"/>
    </source>
</evidence>
<evidence type="ECO:0000313" key="3">
    <source>
        <dbReference type="EMBL" id="QIP15293.1"/>
    </source>
</evidence>
<keyword evidence="4" id="KW-1185">Reference proteome</keyword>
<evidence type="ECO:0000313" key="4">
    <source>
        <dbReference type="Proteomes" id="UP000501802"/>
    </source>
</evidence>
<dbReference type="InterPro" id="IPR054246">
    <property type="entry name" value="DUF6973"/>
</dbReference>
<protein>
    <recommendedName>
        <fullName evidence="2">DUF6973 domain-containing protein</fullName>
    </recommendedName>
</protein>
<dbReference type="RefSeq" id="WP_167213148.1">
    <property type="nucleotide sequence ID" value="NZ_CP050063.1"/>
</dbReference>
<dbReference type="Proteomes" id="UP000501802">
    <property type="component" value="Chromosome"/>
</dbReference>
<dbReference type="AlphaFoldDB" id="A0A6G9ASV5"/>
<dbReference type="EMBL" id="CP050063">
    <property type="protein sequence ID" value="QIP15293.1"/>
    <property type="molecule type" value="Genomic_DNA"/>
</dbReference>
<feature type="domain" description="DUF6973" evidence="2">
    <location>
        <begin position="185"/>
        <end position="295"/>
    </location>
</feature>
<accession>A0A6G9ASV5</accession>
<reference evidence="3 4" key="1">
    <citation type="submission" date="2020-03" db="EMBL/GenBank/DDBJ databases">
        <authorList>
            <person name="Kim M.K."/>
        </authorList>
    </citation>
    <scope>NUCLEOTIDE SEQUENCE [LARGE SCALE GENOMIC DNA]</scope>
    <source>
        <strain evidence="3 4">BT328</strain>
    </source>
</reference>
<keyword evidence="1" id="KW-0732">Signal</keyword>
<gene>
    <name evidence="3" type="ORF">G8759_23025</name>
</gene>
<name>A0A6G9ASV5_9BACT</name>
<feature type="chain" id="PRO_5026161876" description="DUF6973 domain-containing protein" evidence="1">
    <location>
        <begin position="24"/>
        <end position="374"/>
    </location>
</feature>
<sequence length="374" mass="42551">MKKFSFSWQIAILLFIIASSCQKPDIVNNIETNVSNSTTDAVEMTIVFNGVRIRKPAGVPLKIFQLNSNREVSQYLDDLNNNSSARAQSKIPLGILNSTVGSIISKYINVNKPIFEQDDLGKIYKDLPDFKSKEDIMKNAELILQYYNRLVINDLKKEVLTIPSDVSGGRYPFSNFGNGNDYERQLFNEEPIMGNCVYNASLDARDWTNQMYNSIDADDWRGNAFKHACWNAQAARKIVITGYSQWTAYEWTKRFATAHEYNTTVSPWQLGSDHKNIMDYHNNLKGRSYTKDHIRTNIWGNVVGWPSESSIINDHYNHVNNPNDLKVPPQSFSDQDKGNYILTLTSSTGTVEGLSNANYTDYLYLAALMFDPLP</sequence>
<dbReference type="KEGG" id="spib:G8759_23025"/>
<feature type="signal peptide" evidence="1">
    <location>
        <begin position="1"/>
        <end position="23"/>
    </location>
</feature>